<accession>A0ABD1N6N9</accession>
<dbReference type="EMBL" id="JBGMDY010000002">
    <property type="protein sequence ID" value="KAL2343658.1"/>
    <property type="molecule type" value="Genomic_DNA"/>
</dbReference>
<sequence>MMKKIFPFSSDKRRGQIYVRALRPPHHPHLRQTRPVPLWLPDRTIIPDMPTPYNDICIFRGMLHAIDNISRTVIVFVSDAALAIIVAPIFGSDKKFLVEFNGALLLVNLYLSNREFEDFDDYDVADIAIEWERTVRFDVFRLHQEEKRWVEVTSLGDRVLFLGNDCAFFASTNDLGVRRGNCIIFRDDGLGASRCKMEWGLGFG</sequence>
<proteinExistence type="predicted"/>
<evidence type="ECO:0000313" key="3">
    <source>
        <dbReference type="Proteomes" id="UP001603857"/>
    </source>
</evidence>
<organism evidence="2 3">
    <name type="scientific">Flemingia macrophylla</name>
    <dbReference type="NCBI Taxonomy" id="520843"/>
    <lineage>
        <taxon>Eukaryota</taxon>
        <taxon>Viridiplantae</taxon>
        <taxon>Streptophyta</taxon>
        <taxon>Embryophyta</taxon>
        <taxon>Tracheophyta</taxon>
        <taxon>Spermatophyta</taxon>
        <taxon>Magnoliopsida</taxon>
        <taxon>eudicotyledons</taxon>
        <taxon>Gunneridae</taxon>
        <taxon>Pentapetalae</taxon>
        <taxon>rosids</taxon>
        <taxon>fabids</taxon>
        <taxon>Fabales</taxon>
        <taxon>Fabaceae</taxon>
        <taxon>Papilionoideae</taxon>
        <taxon>50 kb inversion clade</taxon>
        <taxon>NPAAA clade</taxon>
        <taxon>indigoferoid/millettioid clade</taxon>
        <taxon>Phaseoleae</taxon>
        <taxon>Flemingia</taxon>
    </lineage>
</organism>
<dbReference type="Pfam" id="PF03478">
    <property type="entry name" value="Beta-prop_KIB1-4"/>
    <property type="match status" value="1"/>
</dbReference>
<comment type="caution">
    <text evidence="2">The sequence shown here is derived from an EMBL/GenBank/DDBJ whole genome shotgun (WGS) entry which is preliminary data.</text>
</comment>
<dbReference type="Proteomes" id="UP001603857">
    <property type="component" value="Unassembled WGS sequence"/>
</dbReference>
<dbReference type="PANTHER" id="PTHR47123">
    <property type="entry name" value="F-BOX PROTEIN SKIP23"/>
    <property type="match status" value="1"/>
</dbReference>
<dbReference type="AlphaFoldDB" id="A0ABD1N6N9"/>
<name>A0ABD1N6N9_9FABA</name>
<evidence type="ECO:0000259" key="1">
    <source>
        <dbReference type="Pfam" id="PF03478"/>
    </source>
</evidence>
<reference evidence="2 3" key="1">
    <citation type="submission" date="2024-08" db="EMBL/GenBank/DDBJ databases">
        <title>Insights into the chromosomal genome structure of Flemingia macrophylla.</title>
        <authorList>
            <person name="Ding Y."/>
            <person name="Zhao Y."/>
            <person name="Bi W."/>
            <person name="Wu M."/>
            <person name="Zhao G."/>
            <person name="Gong Y."/>
            <person name="Li W."/>
            <person name="Zhang P."/>
        </authorList>
    </citation>
    <scope>NUCLEOTIDE SEQUENCE [LARGE SCALE GENOMIC DNA]</scope>
    <source>
        <strain evidence="2">DYQJB</strain>
        <tissue evidence="2">Leaf</tissue>
    </source>
</reference>
<gene>
    <name evidence="2" type="ORF">Fmac_004943</name>
</gene>
<protein>
    <recommendedName>
        <fullName evidence="1">KIB1-4 beta-propeller domain-containing protein</fullName>
    </recommendedName>
</protein>
<feature type="domain" description="KIB1-4 beta-propeller" evidence="1">
    <location>
        <begin position="46"/>
        <end position="187"/>
    </location>
</feature>
<dbReference type="PANTHER" id="PTHR47123:SF15">
    <property type="entry name" value="F-BOX PROTEIN SKIP23"/>
    <property type="match status" value="1"/>
</dbReference>
<dbReference type="InterPro" id="IPR051304">
    <property type="entry name" value="SCF_F-box_domain"/>
</dbReference>
<evidence type="ECO:0000313" key="2">
    <source>
        <dbReference type="EMBL" id="KAL2343658.1"/>
    </source>
</evidence>
<keyword evidence="3" id="KW-1185">Reference proteome</keyword>
<dbReference type="InterPro" id="IPR005174">
    <property type="entry name" value="KIB1-4_b-propeller"/>
</dbReference>